<dbReference type="RefSeq" id="WP_378973777.1">
    <property type="nucleotide sequence ID" value="NZ_JBHSWN010000001.1"/>
</dbReference>
<name>A0ABW2BQR8_9HYPH</name>
<evidence type="ECO:0000313" key="4">
    <source>
        <dbReference type="EMBL" id="MFC6792162.1"/>
    </source>
</evidence>
<feature type="chain" id="PRO_5047029514" evidence="2">
    <location>
        <begin position="35"/>
        <end position="215"/>
    </location>
</feature>
<gene>
    <name evidence="4" type="ORF">ACFQE0_22830</name>
</gene>
<keyword evidence="2" id="KW-0732">Signal</keyword>
<dbReference type="Proteomes" id="UP001596292">
    <property type="component" value="Unassembled WGS sequence"/>
</dbReference>
<dbReference type="InterPro" id="IPR013766">
    <property type="entry name" value="Thioredoxin_domain"/>
</dbReference>
<keyword evidence="5" id="KW-1185">Reference proteome</keyword>
<evidence type="ECO:0000313" key="5">
    <source>
        <dbReference type="Proteomes" id="UP001596292"/>
    </source>
</evidence>
<dbReference type="PROSITE" id="PS51318">
    <property type="entry name" value="TAT"/>
    <property type="match status" value="1"/>
</dbReference>
<accession>A0ABW2BQR8</accession>
<dbReference type="Gene3D" id="3.40.30.10">
    <property type="entry name" value="Glutaredoxin"/>
    <property type="match status" value="1"/>
</dbReference>
<comment type="caution">
    <text evidence="4">The sequence shown here is derived from an EMBL/GenBank/DDBJ whole genome shotgun (WGS) entry which is preliminary data.</text>
</comment>
<proteinExistence type="predicted"/>
<protein>
    <submittedName>
        <fullName evidence="4">Thioredoxin domain-containing protein</fullName>
    </submittedName>
</protein>
<dbReference type="Pfam" id="PF13462">
    <property type="entry name" value="Thioredoxin_4"/>
    <property type="match status" value="1"/>
</dbReference>
<feature type="domain" description="Thioredoxin" evidence="3">
    <location>
        <begin position="28"/>
        <end position="215"/>
    </location>
</feature>
<comment type="function">
    <text evidence="1">May be required for disulfide bond formation in some proteins.</text>
</comment>
<evidence type="ECO:0000256" key="2">
    <source>
        <dbReference type="SAM" id="SignalP"/>
    </source>
</evidence>
<dbReference type="InterPro" id="IPR036249">
    <property type="entry name" value="Thioredoxin-like_sf"/>
</dbReference>
<evidence type="ECO:0000259" key="3">
    <source>
        <dbReference type="PROSITE" id="PS51352"/>
    </source>
</evidence>
<feature type="signal peptide" evidence="2">
    <location>
        <begin position="1"/>
        <end position="34"/>
    </location>
</feature>
<dbReference type="InterPro" id="IPR006311">
    <property type="entry name" value="TAT_signal"/>
</dbReference>
<dbReference type="EMBL" id="JBHSWN010000001">
    <property type="protein sequence ID" value="MFC6792162.1"/>
    <property type="molecule type" value="Genomic_DNA"/>
</dbReference>
<sequence>MKTETSTLSQRFARRTLLLGAILGPAFAFAPARAAPVDDPAMAGPLGDIWVGSADAKVTFIEYAAVTCTHCAAFHDKVWPSIKARWIDTGKMRFALRGYPLNPLDTAAFMLARADGGRNYYPVTDLLFERQRSWAFVDKPLDAMRDLLRQAGFDKAKFDAMLADQALYDQVNRVQAQAMKVLDVHSTPTLFLNGERHEGAPPVEAFDDIVRKIQG</sequence>
<organism evidence="4 5">
    <name type="scientific">Methylobacterium komagatae</name>
    <dbReference type="NCBI Taxonomy" id="374425"/>
    <lineage>
        <taxon>Bacteria</taxon>
        <taxon>Pseudomonadati</taxon>
        <taxon>Pseudomonadota</taxon>
        <taxon>Alphaproteobacteria</taxon>
        <taxon>Hyphomicrobiales</taxon>
        <taxon>Methylobacteriaceae</taxon>
        <taxon>Methylobacterium</taxon>
    </lineage>
</organism>
<reference evidence="5" key="1">
    <citation type="journal article" date="2019" name="Int. J. Syst. Evol. Microbiol.">
        <title>The Global Catalogue of Microorganisms (GCM) 10K type strain sequencing project: providing services to taxonomists for standard genome sequencing and annotation.</title>
        <authorList>
            <consortium name="The Broad Institute Genomics Platform"/>
            <consortium name="The Broad Institute Genome Sequencing Center for Infectious Disease"/>
            <person name="Wu L."/>
            <person name="Ma J."/>
        </authorList>
    </citation>
    <scope>NUCLEOTIDE SEQUENCE [LARGE SCALE GENOMIC DNA]</scope>
    <source>
        <strain evidence="5">CCUG 48316</strain>
    </source>
</reference>
<dbReference type="SUPFAM" id="SSF52833">
    <property type="entry name" value="Thioredoxin-like"/>
    <property type="match status" value="1"/>
</dbReference>
<evidence type="ECO:0000256" key="1">
    <source>
        <dbReference type="ARBA" id="ARBA00003565"/>
    </source>
</evidence>
<dbReference type="PROSITE" id="PS51352">
    <property type="entry name" value="THIOREDOXIN_2"/>
    <property type="match status" value="1"/>
</dbReference>
<dbReference type="InterPro" id="IPR012336">
    <property type="entry name" value="Thioredoxin-like_fold"/>
</dbReference>